<accession>A0AAD4M0A3</accession>
<protein>
    <submittedName>
        <fullName evidence="1">Uncharacterized protein</fullName>
    </submittedName>
</protein>
<dbReference type="EMBL" id="WTXG01000070">
    <property type="protein sequence ID" value="KAI0294685.1"/>
    <property type="molecule type" value="Genomic_DNA"/>
</dbReference>
<comment type="caution">
    <text evidence="1">The sequence shown here is derived from an EMBL/GenBank/DDBJ whole genome shotgun (WGS) entry which is preliminary data.</text>
</comment>
<reference evidence="1" key="1">
    <citation type="journal article" date="2022" name="New Phytol.">
        <title>Evolutionary transition to the ectomycorrhizal habit in the genomes of a hyperdiverse lineage of mushroom-forming fungi.</title>
        <authorList>
            <person name="Looney B."/>
            <person name="Miyauchi S."/>
            <person name="Morin E."/>
            <person name="Drula E."/>
            <person name="Courty P.E."/>
            <person name="Kohler A."/>
            <person name="Kuo A."/>
            <person name="LaButti K."/>
            <person name="Pangilinan J."/>
            <person name="Lipzen A."/>
            <person name="Riley R."/>
            <person name="Andreopoulos W."/>
            <person name="He G."/>
            <person name="Johnson J."/>
            <person name="Nolan M."/>
            <person name="Tritt A."/>
            <person name="Barry K.W."/>
            <person name="Grigoriev I.V."/>
            <person name="Nagy L.G."/>
            <person name="Hibbett D."/>
            <person name="Henrissat B."/>
            <person name="Matheny P.B."/>
            <person name="Labbe J."/>
            <person name="Martin F.M."/>
        </authorList>
    </citation>
    <scope>NUCLEOTIDE SEQUENCE</scope>
    <source>
        <strain evidence="1">BPL690</strain>
    </source>
</reference>
<keyword evidence="2" id="KW-1185">Reference proteome</keyword>
<proteinExistence type="predicted"/>
<dbReference type="Proteomes" id="UP001203297">
    <property type="component" value="Unassembled WGS sequence"/>
</dbReference>
<name>A0AAD4M0A3_9AGAM</name>
<evidence type="ECO:0000313" key="1">
    <source>
        <dbReference type="EMBL" id="KAI0294685.1"/>
    </source>
</evidence>
<sequence length="122" mass="14050">MEVRSHEGGRRNNQSDQNQMFLQGSCLARLGNVLRKTSEPNSDPVVITAIFIDRELFAHEYLMYQPPSEAKKVLYHEEVFDLTQPIQAFKFVFQLYNLVSRVIEDSARLGRSSLSRLSELDS</sequence>
<evidence type="ECO:0000313" key="2">
    <source>
        <dbReference type="Proteomes" id="UP001203297"/>
    </source>
</evidence>
<organism evidence="1 2">
    <name type="scientific">Multifurca ochricompacta</name>
    <dbReference type="NCBI Taxonomy" id="376703"/>
    <lineage>
        <taxon>Eukaryota</taxon>
        <taxon>Fungi</taxon>
        <taxon>Dikarya</taxon>
        <taxon>Basidiomycota</taxon>
        <taxon>Agaricomycotina</taxon>
        <taxon>Agaricomycetes</taxon>
        <taxon>Russulales</taxon>
        <taxon>Russulaceae</taxon>
        <taxon>Multifurca</taxon>
    </lineage>
</organism>
<gene>
    <name evidence="1" type="ORF">B0F90DRAFT_1755516</name>
</gene>
<dbReference type="AlphaFoldDB" id="A0AAD4M0A3"/>